<dbReference type="EMBL" id="JAEKNN010000058">
    <property type="protein sequence ID" value="MBJ7610217.1"/>
    <property type="molecule type" value="Genomic_DNA"/>
</dbReference>
<keyword evidence="1 3" id="KW-0694">RNA-binding</keyword>
<dbReference type="SMART" id="SM00363">
    <property type="entry name" value="S4"/>
    <property type="match status" value="1"/>
</dbReference>
<dbReference type="GO" id="GO:0032259">
    <property type="term" value="P:methylation"/>
    <property type="evidence" value="ECO:0007669"/>
    <property type="project" value="UniProtKB-KW"/>
</dbReference>
<evidence type="ECO:0000256" key="1">
    <source>
        <dbReference type="ARBA" id="ARBA00022884"/>
    </source>
</evidence>
<dbReference type="Gene3D" id="3.10.290.10">
    <property type="entry name" value="RNA-binding S4 domain"/>
    <property type="match status" value="1"/>
</dbReference>
<dbReference type="CDD" id="cd00165">
    <property type="entry name" value="S4"/>
    <property type="match status" value="1"/>
</dbReference>
<dbReference type="InterPro" id="IPR002942">
    <property type="entry name" value="S4_RNA-bd"/>
</dbReference>
<dbReference type="GO" id="GO:0008168">
    <property type="term" value="F:methyltransferase activity"/>
    <property type="evidence" value="ECO:0007669"/>
    <property type="project" value="UniProtKB-KW"/>
</dbReference>
<comment type="caution">
    <text evidence="5">The sequence shown here is derived from an EMBL/GenBank/DDBJ whole genome shotgun (WGS) entry which is preliminary data.</text>
</comment>
<evidence type="ECO:0000256" key="2">
    <source>
        <dbReference type="ARBA" id="ARBA00029460"/>
    </source>
</evidence>
<evidence type="ECO:0000313" key="5">
    <source>
        <dbReference type="EMBL" id="MBJ7610217.1"/>
    </source>
</evidence>
<keyword evidence="5" id="KW-0489">Methyltransferase</keyword>
<dbReference type="Proteomes" id="UP000614410">
    <property type="component" value="Unassembled WGS sequence"/>
</dbReference>
<evidence type="ECO:0000259" key="4">
    <source>
        <dbReference type="SMART" id="SM00363"/>
    </source>
</evidence>
<dbReference type="PROSITE" id="PS50889">
    <property type="entry name" value="S4"/>
    <property type="match status" value="1"/>
</dbReference>
<evidence type="ECO:0000256" key="3">
    <source>
        <dbReference type="PROSITE-ProRule" id="PRU00182"/>
    </source>
</evidence>
<gene>
    <name evidence="5" type="ORF">JF887_12420</name>
</gene>
<dbReference type="PANTHER" id="PTHR32319">
    <property type="entry name" value="BACTERIAL HEMOLYSIN-LIKE PROTEIN"/>
    <property type="match status" value="1"/>
</dbReference>
<name>A0A934KS97_9BACT</name>
<dbReference type="Gene3D" id="3.40.50.150">
    <property type="entry name" value="Vaccinia Virus protein VP39"/>
    <property type="match status" value="1"/>
</dbReference>
<organism evidence="5 6">
    <name type="scientific">Candidatus Amunia macphersoniae</name>
    <dbReference type="NCBI Taxonomy" id="3127014"/>
    <lineage>
        <taxon>Bacteria</taxon>
        <taxon>Bacillati</taxon>
        <taxon>Candidatus Dormiibacterota</taxon>
        <taxon>Candidatus Dormibacteria</taxon>
        <taxon>Candidatus Aeolococcales</taxon>
        <taxon>Candidatus Aeolococcaceae</taxon>
        <taxon>Candidatus Amunia</taxon>
    </lineage>
</organism>
<comment type="similarity">
    <text evidence="2">Belongs to the TlyA family.</text>
</comment>
<dbReference type="InterPro" id="IPR004538">
    <property type="entry name" value="Hemolysin_A/TlyA"/>
</dbReference>
<dbReference type="PIRSF" id="PIRSF005578">
    <property type="entry name" value="TlyA"/>
    <property type="match status" value="1"/>
</dbReference>
<dbReference type="SUPFAM" id="SSF55174">
    <property type="entry name" value="Alpha-L RNA-binding motif"/>
    <property type="match status" value="1"/>
</dbReference>
<dbReference type="SUPFAM" id="SSF53335">
    <property type="entry name" value="S-adenosyl-L-methionine-dependent methyltransferases"/>
    <property type="match status" value="1"/>
</dbReference>
<dbReference type="InterPro" id="IPR036986">
    <property type="entry name" value="S4_RNA-bd_sf"/>
</dbReference>
<dbReference type="AlphaFoldDB" id="A0A934KS97"/>
<feature type="domain" description="RNA-binding S4" evidence="4">
    <location>
        <begin position="7"/>
        <end position="69"/>
    </location>
</feature>
<reference evidence="5 6" key="1">
    <citation type="submission" date="2020-10" db="EMBL/GenBank/DDBJ databases">
        <title>Ca. Dormibacterota MAGs.</title>
        <authorList>
            <person name="Montgomery K."/>
        </authorList>
    </citation>
    <scope>NUCLEOTIDE SEQUENCE [LARGE SCALE GENOMIC DNA]</scope>
    <source>
        <strain evidence="5">Mitchell_Peninsula_5</strain>
    </source>
</reference>
<accession>A0A934KS97</accession>
<dbReference type="NCBIfam" id="TIGR00478">
    <property type="entry name" value="tly"/>
    <property type="match status" value="1"/>
</dbReference>
<dbReference type="Pfam" id="PF01479">
    <property type="entry name" value="S4"/>
    <property type="match status" value="1"/>
</dbReference>
<dbReference type="InterPro" id="IPR029063">
    <property type="entry name" value="SAM-dependent_MTases_sf"/>
</dbReference>
<dbReference type="Pfam" id="PF01728">
    <property type="entry name" value="FtsJ"/>
    <property type="match status" value="1"/>
</dbReference>
<dbReference type="InterPro" id="IPR047048">
    <property type="entry name" value="TlyA"/>
</dbReference>
<proteinExistence type="inferred from homology"/>
<sequence>MTTRQRTRLDALLVHRGLADTAQRAQALVAAGLVEVDGVRAGSAALTVTPRAAVRLTDRDHPWAGRGGLKLDAALDGFGVGCSGRVCLDAGASTGGFTDVLIQRGASLVYAVDVGRGQLHARLAADPRVRVLDRTNVRTLEHLDGPVPSLVTLDLSFISLRSVLANLATLAPGAEVVALFKPQFELARGAVGRGGVVRDAADTAAALTDFASWAGQSGVAAVVGEPLAAGVRGAKGNQEWLVHLRLAGSSR</sequence>
<dbReference type="GO" id="GO:0003723">
    <property type="term" value="F:RNA binding"/>
    <property type="evidence" value="ECO:0007669"/>
    <property type="project" value="UniProtKB-KW"/>
</dbReference>
<keyword evidence="5" id="KW-0808">Transferase</keyword>
<protein>
    <submittedName>
        <fullName evidence="5">TlyA family RNA methyltransferase</fullName>
    </submittedName>
</protein>
<evidence type="ECO:0000313" key="6">
    <source>
        <dbReference type="Proteomes" id="UP000614410"/>
    </source>
</evidence>
<dbReference type="PANTHER" id="PTHR32319:SF0">
    <property type="entry name" value="BACTERIAL HEMOLYSIN-LIKE PROTEIN"/>
    <property type="match status" value="1"/>
</dbReference>
<dbReference type="InterPro" id="IPR002877">
    <property type="entry name" value="RNA_MeTrfase_FtsJ_dom"/>
</dbReference>